<accession>A0A6L2KPX5</accession>
<feature type="compositionally biased region" description="Polar residues" evidence="1">
    <location>
        <begin position="542"/>
        <end position="553"/>
    </location>
</feature>
<dbReference type="EMBL" id="BKCJ010002638">
    <property type="protein sequence ID" value="GEU49934.1"/>
    <property type="molecule type" value="Genomic_DNA"/>
</dbReference>
<evidence type="ECO:0000259" key="2">
    <source>
        <dbReference type="Pfam" id="PF07727"/>
    </source>
</evidence>
<dbReference type="PANTHER" id="PTHR11439:SF509">
    <property type="entry name" value="RNA-DIRECTED DNA POLYMERASE"/>
    <property type="match status" value="1"/>
</dbReference>
<feature type="compositionally biased region" description="Low complexity" evidence="1">
    <location>
        <begin position="554"/>
        <end position="563"/>
    </location>
</feature>
<reference evidence="4" key="1">
    <citation type="journal article" date="2019" name="Sci. Rep.">
        <title>Draft genome of Tanacetum cinerariifolium, the natural source of mosquito coil.</title>
        <authorList>
            <person name="Yamashiro T."/>
            <person name="Shiraishi A."/>
            <person name="Satake H."/>
            <person name="Nakayama K."/>
        </authorList>
    </citation>
    <scope>NUCLEOTIDE SEQUENCE</scope>
</reference>
<evidence type="ECO:0000256" key="1">
    <source>
        <dbReference type="SAM" id="MobiDB-lite"/>
    </source>
</evidence>
<feature type="domain" description="GAG-pre-integrase" evidence="3">
    <location>
        <begin position="395"/>
        <end position="465"/>
    </location>
</feature>
<dbReference type="CDD" id="cd09272">
    <property type="entry name" value="RNase_HI_RT_Ty1"/>
    <property type="match status" value="1"/>
</dbReference>
<feature type="region of interest" description="Disordered" evidence="1">
    <location>
        <begin position="542"/>
        <end position="563"/>
    </location>
</feature>
<name>A0A6L2KPX5_TANCI</name>
<feature type="domain" description="Reverse transcriptase Ty1/copia-type" evidence="2">
    <location>
        <begin position="601"/>
        <end position="750"/>
    </location>
</feature>
<dbReference type="InterPro" id="IPR025724">
    <property type="entry name" value="GAG-pre-integrase_dom"/>
</dbReference>
<feature type="region of interest" description="Disordered" evidence="1">
    <location>
        <begin position="200"/>
        <end position="230"/>
    </location>
</feature>
<dbReference type="PANTHER" id="PTHR11439">
    <property type="entry name" value="GAG-POL-RELATED RETROTRANSPOSON"/>
    <property type="match status" value="1"/>
</dbReference>
<organism evidence="4">
    <name type="scientific">Tanacetum cinerariifolium</name>
    <name type="common">Dalmatian daisy</name>
    <name type="synonym">Chrysanthemum cinerariifolium</name>
    <dbReference type="NCBI Taxonomy" id="118510"/>
    <lineage>
        <taxon>Eukaryota</taxon>
        <taxon>Viridiplantae</taxon>
        <taxon>Streptophyta</taxon>
        <taxon>Embryophyta</taxon>
        <taxon>Tracheophyta</taxon>
        <taxon>Spermatophyta</taxon>
        <taxon>Magnoliopsida</taxon>
        <taxon>eudicotyledons</taxon>
        <taxon>Gunneridae</taxon>
        <taxon>Pentapetalae</taxon>
        <taxon>asterids</taxon>
        <taxon>campanulids</taxon>
        <taxon>Asterales</taxon>
        <taxon>Asteraceae</taxon>
        <taxon>Asteroideae</taxon>
        <taxon>Anthemideae</taxon>
        <taxon>Anthemidinae</taxon>
        <taxon>Tanacetum</taxon>
    </lineage>
</organism>
<proteinExistence type="predicted"/>
<evidence type="ECO:0000259" key="3">
    <source>
        <dbReference type="Pfam" id="PF13976"/>
    </source>
</evidence>
<comment type="caution">
    <text evidence="4">The sequence shown here is derived from an EMBL/GenBank/DDBJ whole genome shotgun (WGS) entry which is preliminary data.</text>
</comment>
<dbReference type="InterPro" id="IPR013103">
    <property type="entry name" value="RVT_2"/>
</dbReference>
<protein>
    <submittedName>
        <fullName evidence="4">Retrovirus-related Pol polyprotein from transposon TNT 1-94</fullName>
    </submittedName>
</protein>
<sequence length="887" mass="99822">MLLMQAQENGVALDKEQLLFIVGGQDNAVDEDVDEQPVQDLVLNVDNMFQADDCDAFDSDVDEDPTVQTMFMANMLSAYPVYDEADSSYDSDILSEDNAMLVVQSNVSSVPNDAYTMMLNDMHEHPTQHVSVTTKNNVVDKSLTVKLATYKEQVELKLKDQVQSRGNTIHELREKISRLTKKHSDADPIHGLKALDSQNKEVHAKGVKGATAASGSKPRSNTKKDMTLPAKSDMQKVEIHPRNNKSSVKQKNRIDSSISYKRIVKQVWQETGKLLATVGHQRRLTGRKFTLREQCLLTRITISKVVHVNQVTPPLDNSVTHVTCANQQDPNRNLGSNVPNSPFLSVSNAGRTGQLDSGMSTLVLHGLWRLRDWKYSCFVLDTNGVELIKGSHGSNLYTISVEDMMKSSQICLLSKAFKNKSWLWHFCLNRLNFGTINDLAKKDLVRGLQRLKFEKDHLCLACQLADIGIFVGYAPSRKGYRIYNKRTRRIMETIHIQIDELSKPMEPLRLSTGPTSTFLTPRQIISPALKVPVLVPVNTAGTPSSTTIDQDTPSPSHSSSSSALQSLSLQQSVAAKSTIMEDNLLASVDNDPFVNVFASEPSFEASSSRDWIYKVKLDEYGDVQKNKARLAAKGYRQEEGINFEESFVPVACIKATRIFIVNSASKNITIYQMDVETLFLNGELKEEVYVCQPEGFVNLDHPTHVYHLKKALYSLKHAPQAWYDTLSQFLLDNKFSKGVVDSTLFTRYQASPTKKHLEALKRVFRYLKGTINWGLWYPKDSTVALTAYAGADHAGCQDTRRSTSGGAQFLGDKLHSRSKHIDIRHHFIREQVEKGVVELYFVTMDYQLADIFTKALPRERFEFLLSRLGRKSMTPKTLKRLQEGEDE</sequence>
<evidence type="ECO:0000313" key="4">
    <source>
        <dbReference type="EMBL" id="GEU49934.1"/>
    </source>
</evidence>
<dbReference type="Pfam" id="PF07727">
    <property type="entry name" value="RVT_2"/>
    <property type="match status" value="1"/>
</dbReference>
<dbReference type="Pfam" id="PF13976">
    <property type="entry name" value="gag_pre-integrs"/>
    <property type="match status" value="1"/>
</dbReference>
<gene>
    <name evidence="4" type="ORF">Tci_021912</name>
</gene>
<dbReference type="AlphaFoldDB" id="A0A6L2KPX5"/>